<dbReference type="GO" id="GO:0006353">
    <property type="term" value="P:DNA-templated transcription termination"/>
    <property type="evidence" value="ECO:0007669"/>
    <property type="project" value="UniProtKB-KW"/>
</dbReference>
<dbReference type="InterPro" id="IPR012340">
    <property type="entry name" value="NA-bd_OB-fold"/>
</dbReference>
<dbReference type="EMBL" id="CAEZSC010000027">
    <property type="protein sequence ID" value="CAB4533554.1"/>
    <property type="molecule type" value="Genomic_DNA"/>
</dbReference>
<dbReference type="SUPFAM" id="SSF69705">
    <property type="entry name" value="Transcription factor NusA, N-terminal domain"/>
    <property type="match status" value="1"/>
</dbReference>
<keyword evidence="6" id="KW-0804">Transcription</keyword>
<dbReference type="Pfam" id="PF13184">
    <property type="entry name" value="KH_NusA_1st"/>
    <property type="match status" value="1"/>
</dbReference>
<feature type="compositionally biased region" description="Basic and acidic residues" evidence="7">
    <location>
        <begin position="323"/>
        <end position="332"/>
    </location>
</feature>
<evidence type="ECO:0000256" key="3">
    <source>
        <dbReference type="ARBA" id="ARBA00022814"/>
    </source>
</evidence>
<dbReference type="FunFam" id="3.30.300.20:FF:000002">
    <property type="entry name" value="Transcription termination/antitermination protein NusA"/>
    <property type="match status" value="1"/>
</dbReference>
<dbReference type="CDD" id="cd04455">
    <property type="entry name" value="S1_NusA"/>
    <property type="match status" value="1"/>
</dbReference>
<dbReference type="GO" id="GO:0031564">
    <property type="term" value="P:transcription antitermination"/>
    <property type="evidence" value="ECO:0007669"/>
    <property type="project" value="UniProtKB-KW"/>
</dbReference>
<dbReference type="GO" id="GO:0003723">
    <property type="term" value="F:RNA binding"/>
    <property type="evidence" value="ECO:0007669"/>
    <property type="project" value="UniProtKB-KW"/>
</dbReference>
<organism evidence="10">
    <name type="scientific">freshwater metagenome</name>
    <dbReference type="NCBI Taxonomy" id="449393"/>
    <lineage>
        <taxon>unclassified sequences</taxon>
        <taxon>metagenomes</taxon>
        <taxon>ecological metagenomes</taxon>
    </lineage>
</organism>
<feature type="region of interest" description="Disordered" evidence="7">
    <location>
        <begin position="323"/>
        <end position="350"/>
    </location>
</feature>
<dbReference type="CDD" id="cd22529">
    <property type="entry name" value="KH-II_NusA_rpt2"/>
    <property type="match status" value="1"/>
</dbReference>
<dbReference type="InterPro" id="IPR015946">
    <property type="entry name" value="KH_dom-like_a/b"/>
</dbReference>
<dbReference type="EMBL" id="CAEZUY010000009">
    <property type="protein sequence ID" value="CAB4608062.1"/>
    <property type="molecule type" value="Genomic_DNA"/>
</dbReference>
<evidence type="ECO:0000313" key="9">
    <source>
        <dbReference type="EMBL" id="CAB4533554.1"/>
    </source>
</evidence>
<dbReference type="InterPro" id="IPR025249">
    <property type="entry name" value="TF_NusA_KH_1st"/>
</dbReference>
<dbReference type="Gene3D" id="2.40.50.140">
    <property type="entry name" value="Nucleic acid-binding proteins"/>
    <property type="match status" value="1"/>
</dbReference>
<dbReference type="GO" id="GO:0003700">
    <property type="term" value="F:DNA-binding transcription factor activity"/>
    <property type="evidence" value="ECO:0007669"/>
    <property type="project" value="InterPro"/>
</dbReference>
<protein>
    <submittedName>
        <fullName evidence="10">Unannotated protein</fullName>
    </submittedName>
</protein>
<dbReference type="FunFam" id="3.30.300.20:FF:000005">
    <property type="entry name" value="Transcription termination/antitermination protein NusA"/>
    <property type="match status" value="1"/>
</dbReference>
<dbReference type="PROSITE" id="PS50084">
    <property type="entry name" value="KH_TYPE_1"/>
    <property type="match status" value="1"/>
</dbReference>
<feature type="domain" description="K Homology" evidence="8">
    <location>
        <begin position="207"/>
        <end position="270"/>
    </location>
</feature>
<dbReference type="AlphaFoldDB" id="A0A6J6H2Z0"/>
<dbReference type="InterPro" id="IPR058582">
    <property type="entry name" value="KH_NusA_2nd"/>
</dbReference>
<dbReference type="InterPro" id="IPR036555">
    <property type="entry name" value="NusA_N_sf"/>
</dbReference>
<keyword evidence="3" id="KW-0889">Transcription antitermination</keyword>
<dbReference type="PANTHER" id="PTHR22648:SF0">
    <property type="entry name" value="TRANSCRIPTION TERMINATION_ANTITERMINATION PROTEIN NUSA"/>
    <property type="match status" value="1"/>
</dbReference>
<proteinExistence type="inferred from homology"/>
<evidence type="ECO:0000256" key="6">
    <source>
        <dbReference type="ARBA" id="ARBA00023163"/>
    </source>
</evidence>
<feature type="domain" description="K Homology" evidence="8">
    <location>
        <begin position="279"/>
        <end position="348"/>
    </location>
</feature>
<reference evidence="10" key="1">
    <citation type="submission" date="2020-05" db="EMBL/GenBank/DDBJ databases">
        <authorList>
            <person name="Chiriac C."/>
            <person name="Salcher M."/>
            <person name="Ghai R."/>
            <person name="Kavagutti S V."/>
        </authorList>
    </citation>
    <scope>NUCLEOTIDE SEQUENCE</scope>
</reference>
<sequence length="350" mass="38235">MSVDVDALIALTIEKQIPLEKMISAIENSVTEAYRELPEARPQGRAVLNRDTGEIVIHVPVFDEEGIYVETVTDSPEGFDEAITKLTRREIKERMRAAKDADIVEEFSARVGDVISGVVQQGRDSTIIYVDLGRWEGKIPPNEQVATETYTHGMRIKAFVVAVIQGEKGPEITLSRTHPLLVKTLFTLEVPELKDGIVEIVGISREAGARSKVSVRSLRAGVSPKGALIGPNGARSKAVTDELNGEKIDIIDWSEDPAQYVANALAPARVTSCEVVDLESKSAKVIVPDFQLSLAIGKDGQNARLAARLTGWRIDIHPDNPVERILKPKPEPEITLEEGEVSAENPVQEG</sequence>
<evidence type="ECO:0000256" key="7">
    <source>
        <dbReference type="SAM" id="MobiDB-lite"/>
    </source>
</evidence>
<dbReference type="SMART" id="SM00322">
    <property type="entry name" value="KH"/>
    <property type="match status" value="2"/>
</dbReference>
<dbReference type="EMBL" id="CAFBPI010000029">
    <property type="protein sequence ID" value="CAB5013720.1"/>
    <property type="molecule type" value="Genomic_DNA"/>
</dbReference>
<keyword evidence="5" id="KW-0805">Transcription regulation</keyword>
<dbReference type="InterPro" id="IPR010213">
    <property type="entry name" value="TF_NusA"/>
</dbReference>
<evidence type="ECO:0000313" key="10">
    <source>
        <dbReference type="EMBL" id="CAB4608062.1"/>
    </source>
</evidence>
<dbReference type="NCBIfam" id="TIGR01953">
    <property type="entry name" value="NusA"/>
    <property type="match status" value="1"/>
</dbReference>
<evidence type="ECO:0000256" key="2">
    <source>
        <dbReference type="ARBA" id="ARBA00022490"/>
    </source>
</evidence>
<accession>A0A6J6H2Z0</accession>
<dbReference type="PANTHER" id="PTHR22648">
    <property type="entry name" value="TRANSCRIPTION TERMINATION FACTOR NUSA"/>
    <property type="match status" value="1"/>
</dbReference>
<evidence type="ECO:0000313" key="11">
    <source>
        <dbReference type="EMBL" id="CAB4721465.1"/>
    </source>
</evidence>
<dbReference type="CDD" id="cd02134">
    <property type="entry name" value="KH-II_NusA_rpt1"/>
    <property type="match status" value="1"/>
</dbReference>
<evidence type="ECO:0000313" key="12">
    <source>
        <dbReference type="EMBL" id="CAB4889907.1"/>
    </source>
</evidence>
<keyword evidence="2" id="KW-0963">Cytoplasm</keyword>
<evidence type="ECO:0000313" key="13">
    <source>
        <dbReference type="EMBL" id="CAB5013720.1"/>
    </source>
</evidence>
<dbReference type="SUPFAM" id="SSF50249">
    <property type="entry name" value="Nucleic acid-binding proteins"/>
    <property type="match status" value="1"/>
</dbReference>
<dbReference type="SUPFAM" id="SSF54814">
    <property type="entry name" value="Prokaryotic type KH domain (KH-domain type II)"/>
    <property type="match status" value="2"/>
</dbReference>
<gene>
    <name evidence="9" type="ORF">UFOPK1380_00573</name>
    <name evidence="10" type="ORF">UFOPK1863_00212</name>
    <name evidence="11" type="ORF">UFOPK2689_00580</name>
    <name evidence="12" type="ORF">UFOPK3555_00254</name>
    <name evidence="13" type="ORF">UFOPK4095_00612</name>
</gene>
<evidence type="ECO:0000256" key="5">
    <source>
        <dbReference type="ARBA" id="ARBA00023015"/>
    </source>
</evidence>
<dbReference type="Gene3D" id="3.30.300.20">
    <property type="match status" value="2"/>
</dbReference>
<dbReference type="Gene3D" id="3.30.1480.10">
    <property type="entry name" value="NusA, N-terminal domain"/>
    <property type="match status" value="1"/>
</dbReference>
<dbReference type="InterPro" id="IPR004087">
    <property type="entry name" value="KH_dom"/>
</dbReference>
<evidence type="ECO:0000259" key="8">
    <source>
        <dbReference type="SMART" id="SM00322"/>
    </source>
</evidence>
<keyword evidence="1" id="KW-0806">Transcription termination</keyword>
<dbReference type="HAMAP" id="MF_00945_B">
    <property type="entry name" value="NusA_B"/>
    <property type="match status" value="1"/>
</dbReference>
<evidence type="ECO:0000256" key="4">
    <source>
        <dbReference type="ARBA" id="ARBA00022884"/>
    </source>
</evidence>
<evidence type="ECO:0000256" key="1">
    <source>
        <dbReference type="ARBA" id="ARBA00022472"/>
    </source>
</evidence>
<keyword evidence="4" id="KW-0694">RNA-binding</keyword>
<name>A0A6J6H2Z0_9ZZZZ</name>
<dbReference type="InterPro" id="IPR030842">
    <property type="entry name" value="TF_NusA_bacterial"/>
</dbReference>
<dbReference type="EMBL" id="CAEZYL010000025">
    <property type="protein sequence ID" value="CAB4721465.1"/>
    <property type="molecule type" value="Genomic_DNA"/>
</dbReference>
<dbReference type="Pfam" id="PF26594">
    <property type="entry name" value="KH_NusA_2nd"/>
    <property type="match status" value="1"/>
</dbReference>
<dbReference type="InterPro" id="IPR009019">
    <property type="entry name" value="KH_sf_prok-type"/>
</dbReference>
<dbReference type="EMBL" id="CAFBME010000011">
    <property type="protein sequence ID" value="CAB4889907.1"/>
    <property type="molecule type" value="Genomic_DNA"/>
</dbReference>
<dbReference type="GO" id="GO:0005829">
    <property type="term" value="C:cytosol"/>
    <property type="evidence" value="ECO:0007669"/>
    <property type="project" value="TreeGrafter"/>
</dbReference>